<evidence type="ECO:0000256" key="9">
    <source>
        <dbReference type="SAM" id="MobiDB-lite"/>
    </source>
</evidence>
<dbReference type="PROSITE" id="PS01175">
    <property type="entry name" value="RIBONUCLEASE_II"/>
    <property type="match status" value="1"/>
</dbReference>
<dbReference type="GO" id="GO:0008859">
    <property type="term" value="F:exoribonuclease II activity"/>
    <property type="evidence" value="ECO:0007669"/>
    <property type="project" value="UniProtKB-UniRule"/>
</dbReference>
<dbReference type="InterPro" id="IPR013223">
    <property type="entry name" value="RNase_B_OB_dom"/>
</dbReference>
<dbReference type="Gene3D" id="2.40.50.140">
    <property type="entry name" value="Nucleic acid-binding proteins"/>
    <property type="match status" value="2"/>
</dbReference>
<dbReference type="PROSITE" id="PS50126">
    <property type="entry name" value="S1"/>
    <property type="match status" value="1"/>
</dbReference>
<comment type="subcellular location">
    <subcellularLocation>
        <location evidence="2 8">Cytoplasm</location>
    </subcellularLocation>
</comment>
<reference evidence="11 12" key="1">
    <citation type="submission" date="2019-04" db="EMBL/GenBank/DDBJ databases">
        <title>Vagococcus sp. nov., isolated from faeces of yaks (Bos grunniens).</title>
        <authorList>
            <person name="Ge Y."/>
        </authorList>
    </citation>
    <scope>NUCLEOTIDE SEQUENCE [LARGE SCALE GENOMIC DNA]</scope>
    <source>
        <strain evidence="11 12">MN-17</strain>
    </source>
</reference>
<evidence type="ECO:0000256" key="4">
    <source>
        <dbReference type="ARBA" id="ARBA00022722"/>
    </source>
</evidence>
<dbReference type="KEGG" id="vao:FA707_03950"/>
<dbReference type="NCBIfam" id="TIGR00358">
    <property type="entry name" value="3_prime_RNase"/>
    <property type="match status" value="1"/>
</dbReference>
<keyword evidence="7 8" id="KW-0694">RNA-binding</keyword>
<dbReference type="PANTHER" id="PTHR23355">
    <property type="entry name" value="RIBONUCLEASE"/>
    <property type="match status" value="1"/>
</dbReference>
<dbReference type="Pfam" id="PF17876">
    <property type="entry name" value="CSD2"/>
    <property type="match status" value="1"/>
</dbReference>
<evidence type="ECO:0000256" key="7">
    <source>
        <dbReference type="ARBA" id="ARBA00022884"/>
    </source>
</evidence>
<dbReference type="EC" id="3.1.13.1" evidence="8"/>
<comment type="similarity">
    <text evidence="8">Belongs to the RNR ribonuclease family. RNase R subfamily.</text>
</comment>
<comment type="catalytic activity">
    <reaction evidence="1 8">
        <text>Exonucleolytic cleavage in the 3'- to 5'-direction to yield nucleoside 5'-phosphates.</text>
        <dbReference type="EC" id="3.1.13.1"/>
    </reaction>
</comment>
<comment type="function">
    <text evidence="8">3'-5' exoribonuclease that releases 5'-nucleoside monophosphates and is involved in maturation of structured RNAs.</text>
</comment>
<dbReference type="RefSeq" id="WP_136953000.1">
    <property type="nucleotide sequence ID" value="NZ_CP039712.1"/>
</dbReference>
<dbReference type="InterPro" id="IPR050180">
    <property type="entry name" value="RNR_Ribonuclease"/>
</dbReference>
<evidence type="ECO:0000256" key="6">
    <source>
        <dbReference type="ARBA" id="ARBA00022839"/>
    </source>
</evidence>
<dbReference type="SUPFAM" id="SSF50249">
    <property type="entry name" value="Nucleic acid-binding proteins"/>
    <property type="match status" value="4"/>
</dbReference>
<dbReference type="AlphaFoldDB" id="A0A4D7CPU0"/>
<name>A0A4D7CPU0_9ENTE</name>
<dbReference type="InterPro" id="IPR004476">
    <property type="entry name" value="RNase_II/RNase_R"/>
</dbReference>
<evidence type="ECO:0000256" key="5">
    <source>
        <dbReference type="ARBA" id="ARBA00022801"/>
    </source>
</evidence>
<dbReference type="InterPro" id="IPR011805">
    <property type="entry name" value="RNase_R"/>
</dbReference>
<evidence type="ECO:0000313" key="11">
    <source>
        <dbReference type="EMBL" id="QCI86165.1"/>
    </source>
</evidence>
<feature type="compositionally biased region" description="Basic residues" evidence="9">
    <location>
        <begin position="765"/>
        <end position="774"/>
    </location>
</feature>
<dbReference type="InterPro" id="IPR040476">
    <property type="entry name" value="CSD2"/>
</dbReference>
<accession>A0A4D7CPU0</accession>
<dbReference type="Proteomes" id="UP000298615">
    <property type="component" value="Chromosome"/>
</dbReference>
<dbReference type="CDD" id="cd04471">
    <property type="entry name" value="S1_RNase_R"/>
    <property type="match status" value="1"/>
</dbReference>
<dbReference type="NCBIfam" id="TIGR02063">
    <property type="entry name" value="RNase_R"/>
    <property type="match status" value="1"/>
</dbReference>
<protein>
    <recommendedName>
        <fullName evidence="8">Ribonuclease R</fullName>
        <shortName evidence="8">RNase R</shortName>
        <ecNumber evidence="8">3.1.13.1</ecNumber>
    </recommendedName>
</protein>
<evidence type="ECO:0000256" key="1">
    <source>
        <dbReference type="ARBA" id="ARBA00001849"/>
    </source>
</evidence>
<dbReference type="SMART" id="SM00316">
    <property type="entry name" value="S1"/>
    <property type="match status" value="1"/>
</dbReference>
<dbReference type="PANTHER" id="PTHR23355:SF9">
    <property type="entry name" value="DIS3-LIKE EXONUCLEASE 2"/>
    <property type="match status" value="1"/>
</dbReference>
<feature type="region of interest" description="Disordered" evidence="9">
    <location>
        <begin position="734"/>
        <end position="794"/>
    </location>
</feature>
<evidence type="ECO:0000256" key="8">
    <source>
        <dbReference type="HAMAP-Rule" id="MF_01895"/>
    </source>
</evidence>
<dbReference type="InterPro" id="IPR001900">
    <property type="entry name" value="RNase_II/R"/>
</dbReference>
<dbReference type="GO" id="GO:0005829">
    <property type="term" value="C:cytosol"/>
    <property type="evidence" value="ECO:0007669"/>
    <property type="project" value="TreeGrafter"/>
</dbReference>
<keyword evidence="12" id="KW-1185">Reference proteome</keyword>
<feature type="compositionally biased region" description="Basic residues" evidence="9">
    <location>
        <begin position="782"/>
        <end position="794"/>
    </location>
</feature>
<sequence length="794" mass="90874">MKQTIRERIISFMEESDKSSFSIQEIATGLDLEQSQNFKLLVQTIASMERDQQVEFTSKGKIKLPMELTIEGTFRANDRGFGFVTISPEEPDVYIAKELTGFALNGDKVKLDIIKPGNPIDNQAAEGRIVEVVERAMTQIVGEFVAYDEELIEETGLYGYISPKSKLMSQYKVYIAANGIHPEDGEICIVEITHYPEKGYEKQIEGIVKQTIGHKNEPGMDILTIAMQHGILTQFSSDTLAQAETIPEEVPEADIEGRVDLRDELIITIDGADAKDLDDAVQVKKLSNGNYQLGVYIADVSHYVTEGSPLDIEAQERGTSVYLTDRVIPMLPTRLSNGICSLNPKVNRLTMSCRMEIDETGHVVDYEIFESVIKTTERMTYSDVNHLMDKDDEVLLEKYQHLFPMVDEMTELHYILEKMRHDRGAISFEDKESKIYLDNEGNPIEIVLRERGTAERMIESFMLAANETIARHFHEKMLPFIYRIHEHPKESKIQTFFEFISNFGVSVKGVKDDIEPRELQKVLEQANDLPEKPIISMMLLRSMQQAKYSENSLGHYGLAATYYTHFTSPIRRYPDLLVHRLIKEYVKENPVSEKRKAKWEQAIPDIALHSSQMERRAVEAERETDAMKKAQYMEQFVGETFPGVISSVTKFGVFVELPNTVEGLIHINQLKDDYYQFVESHLALVGERTRKIYKIGQQVVVKVVKVDVDNREIDFEILSAEVIDDEALTVRQSNRERKAKRNERRNERSPKQSQKASFDKEKNGSTKKKGKKKPAPFYSKVAKGKKKKKQSHKK</sequence>
<gene>
    <name evidence="8 11" type="primary">rnr</name>
    <name evidence="11" type="ORF">FA707_03950</name>
</gene>
<dbReference type="HAMAP" id="MF_01895">
    <property type="entry name" value="RNase_R"/>
    <property type="match status" value="1"/>
</dbReference>
<dbReference type="InterPro" id="IPR022966">
    <property type="entry name" value="RNase_II/R_CS"/>
</dbReference>
<dbReference type="Pfam" id="PF00773">
    <property type="entry name" value="RNB"/>
    <property type="match status" value="1"/>
</dbReference>
<evidence type="ECO:0000256" key="2">
    <source>
        <dbReference type="ARBA" id="ARBA00004496"/>
    </source>
</evidence>
<keyword evidence="3 8" id="KW-0963">Cytoplasm</keyword>
<dbReference type="Pfam" id="PF08206">
    <property type="entry name" value="OB_RNB"/>
    <property type="match status" value="1"/>
</dbReference>
<evidence type="ECO:0000256" key="3">
    <source>
        <dbReference type="ARBA" id="ARBA00022490"/>
    </source>
</evidence>
<organism evidence="11 12">
    <name type="scientific">Vagococcus zengguangii</name>
    <dbReference type="NCBI Taxonomy" id="2571750"/>
    <lineage>
        <taxon>Bacteria</taxon>
        <taxon>Bacillati</taxon>
        <taxon>Bacillota</taxon>
        <taxon>Bacilli</taxon>
        <taxon>Lactobacillales</taxon>
        <taxon>Enterococcaceae</taxon>
        <taxon>Vagococcus</taxon>
    </lineage>
</organism>
<dbReference type="InterPro" id="IPR003029">
    <property type="entry name" value="S1_domain"/>
</dbReference>
<keyword evidence="4 8" id="KW-0540">Nuclease</keyword>
<proteinExistence type="inferred from homology"/>
<keyword evidence="5 8" id="KW-0378">Hydrolase</keyword>
<keyword evidence="6 8" id="KW-0269">Exonuclease</keyword>
<feature type="domain" description="S1 motif" evidence="10">
    <location>
        <begin position="638"/>
        <end position="718"/>
    </location>
</feature>
<dbReference type="InterPro" id="IPR012340">
    <property type="entry name" value="NA-bd_OB-fold"/>
</dbReference>
<evidence type="ECO:0000313" key="12">
    <source>
        <dbReference type="Proteomes" id="UP000298615"/>
    </source>
</evidence>
<dbReference type="Pfam" id="PF00575">
    <property type="entry name" value="S1"/>
    <property type="match status" value="1"/>
</dbReference>
<dbReference type="SMART" id="SM00955">
    <property type="entry name" value="RNB"/>
    <property type="match status" value="1"/>
</dbReference>
<dbReference type="EMBL" id="CP039712">
    <property type="protein sequence ID" value="QCI86165.1"/>
    <property type="molecule type" value="Genomic_DNA"/>
</dbReference>
<dbReference type="GO" id="GO:0006402">
    <property type="term" value="P:mRNA catabolic process"/>
    <property type="evidence" value="ECO:0007669"/>
    <property type="project" value="TreeGrafter"/>
</dbReference>
<dbReference type="GO" id="GO:0003723">
    <property type="term" value="F:RNA binding"/>
    <property type="evidence" value="ECO:0007669"/>
    <property type="project" value="UniProtKB-UniRule"/>
</dbReference>
<evidence type="ECO:0000259" key="10">
    <source>
        <dbReference type="PROSITE" id="PS50126"/>
    </source>
</evidence>